<evidence type="ECO:0000256" key="10">
    <source>
        <dbReference type="ARBA" id="ARBA00051291"/>
    </source>
</evidence>
<keyword evidence="4" id="KW-0479">Metal-binding</keyword>
<dbReference type="InterPro" id="IPR016169">
    <property type="entry name" value="FAD-bd_PCMH_sub2"/>
</dbReference>
<accession>A0A7Y0REK6</accession>
<dbReference type="GO" id="GO:0004458">
    <property type="term" value="F:D-lactate dehydrogenase (cytochrome) activity"/>
    <property type="evidence" value="ECO:0007669"/>
    <property type="project" value="TreeGrafter"/>
</dbReference>
<keyword evidence="3" id="KW-0285">Flavoprotein</keyword>
<dbReference type="InterPro" id="IPR017900">
    <property type="entry name" value="4Fe4S_Fe_S_CS"/>
</dbReference>
<evidence type="ECO:0000256" key="7">
    <source>
        <dbReference type="ARBA" id="ARBA00023004"/>
    </source>
</evidence>
<dbReference type="PANTHER" id="PTHR11748">
    <property type="entry name" value="D-LACTATE DEHYDROGENASE"/>
    <property type="match status" value="1"/>
</dbReference>
<reference evidence="14 15" key="1">
    <citation type="submission" date="2020-04" db="EMBL/GenBank/DDBJ databases">
        <title>Marinobacter oceani sp. nov., isolated from marine solar saltern.</title>
        <authorList>
            <person name="Chen X.-Y."/>
        </authorList>
    </citation>
    <scope>NUCLEOTIDE SEQUENCE [LARGE SCALE GENOMIC DNA]</scope>
    <source>
        <strain evidence="14 15">W62</strain>
    </source>
</reference>
<dbReference type="GO" id="GO:0051990">
    <property type="term" value="F:(R)-2-hydroxyglutarate dehydrogenase activity"/>
    <property type="evidence" value="ECO:0007669"/>
    <property type="project" value="UniProtKB-EC"/>
</dbReference>
<dbReference type="PROSITE" id="PS51387">
    <property type="entry name" value="FAD_PCMH"/>
    <property type="match status" value="1"/>
</dbReference>
<sequence length="1026" mass="114234">MLPRLEHINQTQSRYLAFLKALKHSGFHGEMTPDFATRTVLATDNSIYQVLPQAAVFPMDKADVQRLGCLASKIEWRDIVLSPRGGGTGTNGQSLTDGIVVDLSRHMNRILEINAAEGWARVEAGVVKDQLNAAVSSHGLFFAPELSTSNRATIGGMINTDASGQGSVMYGKTRDHVVELETVLMDGNLLHTRALDAGQEEKASGEPTLAGGIYRTLSDIWDRRKTDIERHFPKLNRCLTGYDLAHLRDDAGRINANNVLCGSEGTLGFIVEAKVNLLPIPKYQAMVVVQYDSFDASLRDAQTLMTARPASIETIDSKVLALAQTDIAWQDVASYFRVGEGSPVRGVNLVEYTGDDENQVRQAIDVLTDMLDSPERSRACEYSVVLGENAVSQIWKMRKRAVGLLAKTSGEARPVAFVEDTAVPPEDLADFISEFRDVLDREGLSYGMFGHVDAGVLHVRPALDLKDPETIVTVRRVTEEVVTLVRKYHGLLWGEHGKGFRSEFAPGFFGDLYPELQAIKRAFDPYNQLNPGKIATPDASIPLIRLDEPGQRGKLDRMIPTASRRNQSDAMNCNGNGACYNFDPDDAMCPSWKATRDRRHSPKGRASLIREWLRLLGQQDVDTEALAASSDPRPALPVLLSRIRYTRARNRGEYDFSNEVREAMDGCLSCKSCSGQCPVQVDIPEARARFLHLYHGRYLRPVKDHLIGRLEQLIPLIANPLCRPIYNSLMNWLPVQAVIRKLGMVDVPLLAKRTPLDAAAGLGIPMACEEELRELDENERKRSLIIVQDAFTSYFETDTFAAILESLQHLGFRVWLLPFHPNGKPLHVHGFLKQFRKTANLHSEALRAHARFGIPLVGIDPSMTLAFRSEYRKYAESDVPVVMLLQEFLAQRTEQFARKSTTQPGQSVILLGHCSEKTNVGDSMVQWQRVFAALGIALSVENVGCCGMAGTYGHESRNIATSRKIYELSWHKKVTAMEANTVLLATGYSCRSQVQRMENLRVPHPLEYLRDRLMFAVSNEEGQKAD</sequence>
<name>A0A7Y0REK6_9GAMM</name>
<evidence type="ECO:0000256" key="8">
    <source>
        <dbReference type="ARBA" id="ARBA00023014"/>
    </source>
</evidence>
<evidence type="ECO:0000256" key="2">
    <source>
        <dbReference type="ARBA" id="ARBA00022485"/>
    </source>
</evidence>
<organism evidence="14 15">
    <name type="scientific">Marinobacter orientalis</name>
    <dbReference type="NCBI Taxonomy" id="1928859"/>
    <lineage>
        <taxon>Bacteria</taxon>
        <taxon>Pseudomonadati</taxon>
        <taxon>Pseudomonadota</taxon>
        <taxon>Gammaproteobacteria</taxon>
        <taxon>Pseudomonadales</taxon>
        <taxon>Marinobacteraceae</taxon>
        <taxon>Marinobacter</taxon>
    </lineage>
</organism>
<gene>
    <name evidence="14" type="ORF">HIU99_14415</name>
</gene>
<dbReference type="InterPro" id="IPR016166">
    <property type="entry name" value="FAD-bd_PCMH"/>
</dbReference>
<evidence type="ECO:0000256" key="3">
    <source>
        <dbReference type="ARBA" id="ARBA00022630"/>
    </source>
</evidence>
<dbReference type="AlphaFoldDB" id="A0A7Y0REK6"/>
<evidence type="ECO:0000256" key="9">
    <source>
        <dbReference type="ARBA" id="ARBA00039003"/>
    </source>
</evidence>
<evidence type="ECO:0000256" key="12">
    <source>
        <dbReference type="ARBA" id="ARBA00067680"/>
    </source>
</evidence>
<evidence type="ECO:0000256" key="5">
    <source>
        <dbReference type="ARBA" id="ARBA00022827"/>
    </source>
</evidence>
<dbReference type="SUPFAM" id="SSF55103">
    <property type="entry name" value="FAD-linked oxidases, C-terminal domain"/>
    <property type="match status" value="1"/>
</dbReference>
<dbReference type="SUPFAM" id="SSF46548">
    <property type="entry name" value="alpha-helical ferredoxin"/>
    <property type="match status" value="1"/>
</dbReference>
<dbReference type="FunFam" id="3.30.70.2740:FF:000003">
    <property type="entry name" value="Oxidoreductase, FAD-binding, putative"/>
    <property type="match status" value="1"/>
</dbReference>
<dbReference type="Proteomes" id="UP000567186">
    <property type="component" value="Unassembled WGS sequence"/>
</dbReference>
<dbReference type="InterPro" id="IPR006094">
    <property type="entry name" value="Oxid_FAD_bind_N"/>
</dbReference>
<keyword evidence="8" id="KW-0411">Iron-sulfur</keyword>
<comment type="similarity">
    <text evidence="11">In the N-terminal section; belongs to the FAD-binding oxidoreductase/transferase type 4 family.</text>
</comment>
<feature type="domain" description="FAD-binding PCMH-type" evidence="13">
    <location>
        <begin position="48"/>
        <end position="280"/>
    </location>
</feature>
<evidence type="ECO:0000259" key="13">
    <source>
        <dbReference type="PROSITE" id="PS51387"/>
    </source>
</evidence>
<dbReference type="EC" id="1.1.99.39" evidence="9"/>
<dbReference type="InterPro" id="IPR016164">
    <property type="entry name" value="FAD-linked_Oxase-like_C"/>
</dbReference>
<dbReference type="GO" id="GO:0071949">
    <property type="term" value="F:FAD binding"/>
    <property type="evidence" value="ECO:0007669"/>
    <property type="project" value="InterPro"/>
</dbReference>
<dbReference type="PANTHER" id="PTHR11748:SF119">
    <property type="entry name" value="D-2-HYDROXYGLUTARATE DEHYDROGENASE"/>
    <property type="match status" value="1"/>
</dbReference>
<evidence type="ECO:0000256" key="1">
    <source>
        <dbReference type="ARBA" id="ARBA00001974"/>
    </source>
</evidence>
<dbReference type="GO" id="GO:0051539">
    <property type="term" value="F:4 iron, 4 sulfur cluster binding"/>
    <property type="evidence" value="ECO:0007669"/>
    <property type="project" value="UniProtKB-KW"/>
</dbReference>
<dbReference type="Pfam" id="PF02913">
    <property type="entry name" value="FAD-oxidase_C"/>
    <property type="match status" value="1"/>
</dbReference>
<dbReference type="OrthoDB" id="9811557at2"/>
<dbReference type="RefSeq" id="WP_135955518.1">
    <property type="nucleotide sequence ID" value="NZ_JABCKY010000006.1"/>
</dbReference>
<evidence type="ECO:0000256" key="4">
    <source>
        <dbReference type="ARBA" id="ARBA00022723"/>
    </source>
</evidence>
<dbReference type="PROSITE" id="PS00198">
    <property type="entry name" value="4FE4S_FER_1"/>
    <property type="match status" value="1"/>
</dbReference>
<evidence type="ECO:0000256" key="6">
    <source>
        <dbReference type="ARBA" id="ARBA00023002"/>
    </source>
</evidence>
<keyword evidence="5" id="KW-0274">FAD</keyword>
<keyword evidence="6" id="KW-0560">Oxidoreductase</keyword>
<dbReference type="GO" id="GO:0008720">
    <property type="term" value="F:D-lactate dehydrogenase (NAD+) activity"/>
    <property type="evidence" value="ECO:0007669"/>
    <property type="project" value="TreeGrafter"/>
</dbReference>
<keyword evidence="2" id="KW-0004">4Fe-4S</keyword>
<comment type="caution">
    <text evidence="14">The sequence shown here is derived from an EMBL/GenBank/DDBJ whole genome shotgun (WGS) entry which is preliminary data.</text>
</comment>
<dbReference type="SUPFAM" id="SSF56176">
    <property type="entry name" value="FAD-binding/transporter-associated domain-like"/>
    <property type="match status" value="1"/>
</dbReference>
<dbReference type="InterPro" id="IPR004113">
    <property type="entry name" value="FAD-bd_oxidored_4_C"/>
</dbReference>
<comment type="catalytic activity">
    <reaction evidence="10">
        <text>(R)-2-hydroxyglutarate + A = 2-oxoglutarate + AH2</text>
        <dbReference type="Rhea" id="RHEA:38295"/>
        <dbReference type="ChEBI" id="CHEBI:13193"/>
        <dbReference type="ChEBI" id="CHEBI:15801"/>
        <dbReference type="ChEBI" id="CHEBI:16810"/>
        <dbReference type="ChEBI" id="CHEBI:17499"/>
        <dbReference type="EC" id="1.1.99.39"/>
    </reaction>
    <physiologicalReaction direction="left-to-right" evidence="10">
        <dbReference type="Rhea" id="RHEA:38296"/>
    </physiologicalReaction>
</comment>
<evidence type="ECO:0000256" key="11">
    <source>
        <dbReference type="ARBA" id="ARBA00060924"/>
    </source>
</evidence>
<evidence type="ECO:0000313" key="15">
    <source>
        <dbReference type="Proteomes" id="UP000567186"/>
    </source>
</evidence>
<keyword evidence="7" id="KW-0408">Iron</keyword>
<proteinExistence type="inferred from homology"/>
<dbReference type="Gene3D" id="3.30.465.10">
    <property type="match status" value="1"/>
</dbReference>
<evidence type="ECO:0000313" key="14">
    <source>
        <dbReference type="EMBL" id="NMT64783.1"/>
    </source>
</evidence>
<dbReference type="GO" id="GO:1903457">
    <property type="term" value="P:lactate catabolic process"/>
    <property type="evidence" value="ECO:0007669"/>
    <property type="project" value="TreeGrafter"/>
</dbReference>
<dbReference type="InterPro" id="IPR036318">
    <property type="entry name" value="FAD-bd_PCMH-like_sf"/>
</dbReference>
<dbReference type="EMBL" id="JABCKY010000006">
    <property type="protein sequence ID" value="NMT64783.1"/>
    <property type="molecule type" value="Genomic_DNA"/>
</dbReference>
<comment type="cofactor">
    <cofactor evidence="1">
        <name>FAD</name>
        <dbReference type="ChEBI" id="CHEBI:57692"/>
    </cofactor>
</comment>
<dbReference type="Gene3D" id="3.30.70.2740">
    <property type="match status" value="1"/>
</dbReference>
<protein>
    <recommendedName>
        <fullName evidence="12">D-2-hydroxyglutarate dehydrogenase</fullName>
        <ecNumber evidence="9">1.1.99.39</ecNumber>
    </recommendedName>
</protein>
<keyword evidence="15" id="KW-1185">Reference proteome</keyword>
<dbReference type="Pfam" id="PF01565">
    <property type="entry name" value="FAD_binding_4"/>
    <property type="match status" value="1"/>
</dbReference>
<dbReference type="GO" id="GO:0046872">
    <property type="term" value="F:metal ion binding"/>
    <property type="evidence" value="ECO:0007669"/>
    <property type="project" value="UniProtKB-KW"/>
</dbReference>